<dbReference type="SUPFAM" id="SSF53756">
    <property type="entry name" value="UDP-Glycosyltransferase/glycogen phosphorylase"/>
    <property type="match status" value="1"/>
</dbReference>
<dbReference type="EC" id="2.4.-.-" evidence="3"/>
<reference evidence="3 4" key="1">
    <citation type="journal article" date="2010" name="Proc. Natl. Acad. Sci. U.S.A.">
        <title>A Nitrospira metagenome illuminates the physiology and evolution of globally important nitrite-oxidizing bacteria.</title>
        <authorList>
            <person name="Lucker S."/>
            <person name="Wagner M."/>
            <person name="Maixner F."/>
            <person name="Pelletier E."/>
            <person name="Koch H."/>
            <person name="Vacherie B."/>
            <person name="Rattei T."/>
            <person name="Sinninghe Damste J."/>
            <person name="Spieck E."/>
            <person name="Le Paslier D."/>
            <person name="Daims H."/>
        </authorList>
    </citation>
    <scope>NUCLEOTIDE SEQUENCE [LARGE SCALE GENOMIC DNA]</scope>
</reference>
<keyword evidence="4" id="KW-1185">Reference proteome</keyword>
<proteinExistence type="predicted"/>
<dbReference type="PANTHER" id="PTHR30160:SF7">
    <property type="entry name" value="ADP-HEPTOSE--LPS HEPTOSYLTRANSFERASE 2"/>
    <property type="match status" value="1"/>
</dbReference>
<dbReference type="STRING" id="330214.NIDE2335"/>
<evidence type="ECO:0000313" key="4">
    <source>
        <dbReference type="Proteomes" id="UP000001660"/>
    </source>
</evidence>
<dbReference type="GO" id="GO:0005829">
    <property type="term" value="C:cytosol"/>
    <property type="evidence" value="ECO:0007669"/>
    <property type="project" value="TreeGrafter"/>
</dbReference>
<dbReference type="CDD" id="cd03789">
    <property type="entry name" value="GT9_LPS_heptosyltransferase"/>
    <property type="match status" value="1"/>
</dbReference>
<dbReference type="Proteomes" id="UP000001660">
    <property type="component" value="Chromosome"/>
</dbReference>
<dbReference type="InterPro" id="IPR002201">
    <property type="entry name" value="Glyco_trans_9"/>
</dbReference>
<dbReference type="eggNOG" id="COG0859">
    <property type="taxonomic scope" value="Bacteria"/>
</dbReference>
<gene>
    <name evidence="3" type="ORF">NIDE2335</name>
</gene>
<keyword evidence="2 3" id="KW-0808">Transferase</keyword>
<dbReference type="KEGG" id="nde:NIDE2335"/>
<dbReference type="HOGENOM" id="CLU_638930_0_0_0"/>
<evidence type="ECO:0000313" key="3">
    <source>
        <dbReference type="EMBL" id="CBK42048.1"/>
    </source>
</evidence>
<dbReference type="Gene3D" id="3.40.50.2000">
    <property type="entry name" value="Glycogen Phosphorylase B"/>
    <property type="match status" value="2"/>
</dbReference>
<sequence>MPHEPSPECRDLVIQLARLGDLVQTLPAIEALQEVYPERTLDVLCAAPLTSVLSGARRLGRVIPWDGAQWHAWTHQWKENPRQTLQAMQAYVASLGNMAYEHVYALNRHARSCLMTQLFTGPFSREDQQDRTEARARPWTEYLRHIATRRGNNRVHLADAWCGMSGVKPRGRAPRFQPPAVELPDDLASIGERQGLWVALVTGAGEADRCIPAATWGRWTQEFLTRTDEGQVVLIGSGRERETGQAILESIPALLQGRVWDATGRTSIPQLMKLLHACRWVIGADTGPLHLGTLMGSRAIGLYFSHARVHETGPYGEGHWVYQHATQAQPECWPIMESIALICDDQRRAASDWILWRNRMDQWGTSFEDGSGQEEGVEDARATVWRALSPTLCESVAA</sequence>
<name>D8PFL1_9BACT</name>
<dbReference type="AlphaFoldDB" id="D8PFL1"/>
<dbReference type="GO" id="GO:0009244">
    <property type="term" value="P:lipopolysaccharide core region biosynthetic process"/>
    <property type="evidence" value="ECO:0007669"/>
    <property type="project" value="TreeGrafter"/>
</dbReference>
<dbReference type="PANTHER" id="PTHR30160">
    <property type="entry name" value="TETRAACYLDISACCHARIDE 4'-KINASE-RELATED"/>
    <property type="match status" value="1"/>
</dbReference>
<dbReference type="Pfam" id="PF01075">
    <property type="entry name" value="Glyco_transf_9"/>
    <property type="match status" value="1"/>
</dbReference>
<dbReference type="GO" id="GO:0008713">
    <property type="term" value="F:ADP-heptose-lipopolysaccharide heptosyltransferase activity"/>
    <property type="evidence" value="ECO:0007669"/>
    <property type="project" value="TreeGrafter"/>
</dbReference>
<dbReference type="CAZy" id="GT9">
    <property type="family name" value="Glycosyltransferase Family 9"/>
</dbReference>
<accession>D8PFL1</accession>
<protein>
    <submittedName>
        <fullName evidence="3">Putative Glycosyltransferase, family 9</fullName>
        <ecNumber evidence="3">2.4.-.-</ecNumber>
    </submittedName>
</protein>
<evidence type="ECO:0000256" key="1">
    <source>
        <dbReference type="ARBA" id="ARBA00022676"/>
    </source>
</evidence>
<organism evidence="3 4">
    <name type="scientific">Nitrospira defluvii</name>
    <dbReference type="NCBI Taxonomy" id="330214"/>
    <lineage>
        <taxon>Bacteria</taxon>
        <taxon>Pseudomonadati</taxon>
        <taxon>Nitrospirota</taxon>
        <taxon>Nitrospiria</taxon>
        <taxon>Nitrospirales</taxon>
        <taxon>Nitrospiraceae</taxon>
        <taxon>Nitrospira</taxon>
    </lineage>
</organism>
<keyword evidence="1 3" id="KW-0328">Glycosyltransferase</keyword>
<dbReference type="EMBL" id="FP929003">
    <property type="protein sequence ID" value="CBK42048.1"/>
    <property type="molecule type" value="Genomic_DNA"/>
</dbReference>
<dbReference type="InterPro" id="IPR051199">
    <property type="entry name" value="LPS_LOS_Heptosyltrfase"/>
</dbReference>
<evidence type="ECO:0000256" key="2">
    <source>
        <dbReference type="ARBA" id="ARBA00022679"/>
    </source>
</evidence>